<evidence type="ECO:0000313" key="2">
    <source>
        <dbReference type="EMBL" id="CCO46859.1"/>
    </source>
</evidence>
<evidence type="ECO:0000313" key="3">
    <source>
        <dbReference type="Proteomes" id="UP000018211"/>
    </source>
</evidence>
<name>A0AAV2VQZ3_9VIBR</name>
<gene>
    <name evidence="2" type="ORF">VIBNISOn1_1900023</name>
</gene>
<keyword evidence="1" id="KW-0812">Transmembrane</keyword>
<proteinExistence type="predicted"/>
<dbReference type="EMBL" id="CAOF01000102">
    <property type="protein sequence ID" value="CCO46859.1"/>
    <property type="molecule type" value="Genomic_DNA"/>
</dbReference>
<organism evidence="2 3">
    <name type="scientific">Vibrio nigripulchritudo SOn1</name>
    <dbReference type="NCBI Taxonomy" id="1238450"/>
    <lineage>
        <taxon>Bacteria</taxon>
        <taxon>Pseudomonadati</taxon>
        <taxon>Pseudomonadota</taxon>
        <taxon>Gammaproteobacteria</taxon>
        <taxon>Vibrionales</taxon>
        <taxon>Vibrionaceae</taxon>
        <taxon>Vibrio</taxon>
    </lineage>
</organism>
<protein>
    <submittedName>
        <fullName evidence="2">Uncharacterized protein</fullName>
    </submittedName>
</protein>
<keyword evidence="1" id="KW-0472">Membrane</keyword>
<dbReference type="AlphaFoldDB" id="A0AAV2VQZ3"/>
<keyword evidence="1" id="KW-1133">Transmembrane helix</keyword>
<evidence type="ECO:0000256" key="1">
    <source>
        <dbReference type="SAM" id="Phobius"/>
    </source>
</evidence>
<reference evidence="2 3" key="1">
    <citation type="journal article" date="2013" name="ISME J.">
        <title>Comparative genomics of pathogenic lineages of Vibrio nigripulchritudo identifies virulence-associated traits.</title>
        <authorList>
            <person name="Goudenege D."/>
            <person name="Labreuche Y."/>
            <person name="Krin E."/>
            <person name="Ansquer D."/>
            <person name="Mangenot S."/>
            <person name="Calteau A."/>
            <person name="Medigue C."/>
            <person name="Mazel D."/>
            <person name="Polz M.F."/>
            <person name="Le Roux F."/>
        </authorList>
    </citation>
    <scope>NUCLEOTIDE SEQUENCE [LARGE SCALE GENOMIC DNA]</scope>
    <source>
        <strain evidence="2 3">SOn1</strain>
    </source>
</reference>
<feature type="transmembrane region" description="Helical" evidence="1">
    <location>
        <begin position="12"/>
        <end position="34"/>
    </location>
</feature>
<dbReference type="Proteomes" id="UP000018211">
    <property type="component" value="Unassembled WGS sequence"/>
</dbReference>
<accession>A0AAV2VQZ3</accession>
<comment type="caution">
    <text evidence="2">The sequence shown here is derived from an EMBL/GenBank/DDBJ whole genome shotgun (WGS) entry which is preliminary data.</text>
</comment>
<sequence>MKLNTGKAKSKYLLFKMPFLVHLFNSQYILHVLIKLMVKI</sequence>